<dbReference type="Proteomes" id="UP000265520">
    <property type="component" value="Unassembled WGS sequence"/>
</dbReference>
<name>A0A392VS78_9FABA</name>
<evidence type="ECO:0000313" key="1">
    <source>
        <dbReference type="EMBL" id="MCI89280.1"/>
    </source>
</evidence>
<dbReference type="AlphaFoldDB" id="A0A392VS78"/>
<accession>A0A392VS78</accession>
<organism evidence="1 2">
    <name type="scientific">Trifolium medium</name>
    <dbReference type="NCBI Taxonomy" id="97028"/>
    <lineage>
        <taxon>Eukaryota</taxon>
        <taxon>Viridiplantae</taxon>
        <taxon>Streptophyta</taxon>
        <taxon>Embryophyta</taxon>
        <taxon>Tracheophyta</taxon>
        <taxon>Spermatophyta</taxon>
        <taxon>Magnoliopsida</taxon>
        <taxon>eudicotyledons</taxon>
        <taxon>Gunneridae</taxon>
        <taxon>Pentapetalae</taxon>
        <taxon>rosids</taxon>
        <taxon>fabids</taxon>
        <taxon>Fabales</taxon>
        <taxon>Fabaceae</taxon>
        <taxon>Papilionoideae</taxon>
        <taxon>50 kb inversion clade</taxon>
        <taxon>NPAAA clade</taxon>
        <taxon>Hologalegina</taxon>
        <taxon>IRL clade</taxon>
        <taxon>Trifolieae</taxon>
        <taxon>Trifolium</taxon>
    </lineage>
</organism>
<dbReference type="EMBL" id="LXQA011215763">
    <property type="protein sequence ID" value="MCI89280.1"/>
    <property type="molecule type" value="Genomic_DNA"/>
</dbReference>
<keyword evidence="2" id="KW-1185">Reference proteome</keyword>
<feature type="non-terminal residue" evidence="1">
    <location>
        <position position="46"/>
    </location>
</feature>
<protein>
    <submittedName>
        <fullName evidence="1">Serine/threonine-protein phosphatase 7 long form-like protein</fullName>
    </submittedName>
</protein>
<comment type="caution">
    <text evidence="1">The sequence shown here is derived from an EMBL/GenBank/DDBJ whole genome shotgun (WGS) entry which is preliminary data.</text>
</comment>
<sequence length="46" mass="5221">MVESVKTLFQKWKLTPQQIKLVEKAGFCYLRLLPAMSLDNALIAAL</sequence>
<evidence type="ECO:0000313" key="2">
    <source>
        <dbReference type="Proteomes" id="UP000265520"/>
    </source>
</evidence>
<proteinExistence type="predicted"/>
<reference evidence="1 2" key="1">
    <citation type="journal article" date="2018" name="Front. Plant Sci.">
        <title>Red Clover (Trifolium pratense) and Zigzag Clover (T. medium) - A Picture of Genomic Similarities and Differences.</title>
        <authorList>
            <person name="Dluhosova J."/>
            <person name="Istvanek J."/>
            <person name="Nedelnik J."/>
            <person name="Repkova J."/>
        </authorList>
    </citation>
    <scope>NUCLEOTIDE SEQUENCE [LARGE SCALE GENOMIC DNA]</scope>
    <source>
        <strain evidence="2">cv. 10/8</strain>
        <tissue evidence="1">Leaf</tissue>
    </source>
</reference>